<keyword evidence="1" id="KW-0547">Nucleotide-binding</keyword>
<reference evidence="4" key="1">
    <citation type="submission" date="2023-07" db="EMBL/GenBank/DDBJ databases">
        <title>Functional and genomic diversity of the sorghum phyllosphere microbiome.</title>
        <authorList>
            <person name="Shade A."/>
        </authorList>
    </citation>
    <scope>NUCLEOTIDE SEQUENCE [LARGE SCALE GENOMIC DNA]</scope>
    <source>
        <strain evidence="4">SORGH_AS_0422</strain>
    </source>
</reference>
<accession>A0ABU3GWF1</accession>
<dbReference type="Pfam" id="PF15632">
    <property type="entry name" value="ATPgrasp_Ter"/>
    <property type="match status" value="1"/>
</dbReference>
<gene>
    <name evidence="3" type="ORF">QE417_003169</name>
</gene>
<evidence type="ECO:0000313" key="4">
    <source>
        <dbReference type="Proteomes" id="UP001258315"/>
    </source>
</evidence>
<protein>
    <submittedName>
        <fullName evidence="3">Carbamoyl-phosphate synthase large subunit</fullName>
        <ecNumber evidence="3">6.3.5.5</ecNumber>
    </submittedName>
</protein>
<evidence type="ECO:0000259" key="2">
    <source>
        <dbReference type="PROSITE" id="PS50975"/>
    </source>
</evidence>
<dbReference type="PROSITE" id="PS50975">
    <property type="entry name" value="ATP_GRASP"/>
    <property type="match status" value="1"/>
</dbReference>
<sequence length="350" mass="39200">MTETSTQPLVIGVTGLNAIDSPGPGVAVIRALREGLGNVRIIGLAYESLEPGAYLHDWVDKTYHIPYPSAGVQALVERLEHIQTIEHMDVLIPNFDAELYNFIKVSAQLRLMGIHTFLPSHEQLDARDKLNLSAFGKKYNLHVPQSKNIHHANDLIKVAEELNYPMVVKGRFYEAQVVYNIDQAKKAFYHLSARWGTPVIVQEFVKGTEINVAALGNGQGNTLSIVPMRKLYITDKGKAWAGITIQDDSLLQVARDFTQATHWRGGFELEIMRDNNGKLFIMEVNPRFPAWIYLTAAAGQNQPAALVKMALGQPVEPFTDYKVGKIFIRYAWDHVTDVSEFQQLSAFGEL</sequence>
<dbReference type="GO" id="GO:0004088">
    <property type="term" value="F:carbamoyl-phosphate synthase (glutamine-hydrolyzing) activity"/>
    <property type="evidence" value="ECO:0007669"/>
    <property type="project" value="UniProtKB-EC"/>
</dbReference>
<dbReference type="Proteomes" id="UP001258315">
    <property type="component" value="Unassembled WGS sequence"/>
</dbReference>
<comment type="caution">
    <text evidence="3">The sequence shown here is derived from an EMBL/GenBank/DDBJ whole genome shotgun (WGS) entry which is preliminary data.</text>
</comment>
<dbReference type="RefSeq" id="WP_311951436.1">
    <property type="nucleotide sequence ID" value="NZ_JAVLVU010000001.1"/>
</dbReference>
<dbReference type="Gene3D" id="3.40.50.20">
    <property type="match status" value="1"/>
</dbReference>
<dbReference type="EC" id="6.3.5.5" evidence="3"/>
<name>A0ABU3GWF1_9SPHI</name>
<feature type="domain" description="ATP-grasp" evidence="2">
    <location>
        <begin position="133"/>
        <end position="311"/>
    </location>
</feature>
<dbReference type="InterPro" id="IPR011761">
    <property type="entry name" value="ATP-grasp"/>
</dbReference>
<keyword evidence="1" id="KW-0067">ATP-binding</keyword>
<keyword evidence="4" id="KW-1185">Reference proteome</keyword>
<dbReference type="SUPFAM" id="SSF56059">
    <property type="entry name" value="Glutathione synthetase ATP-binding domain-like"/>
    <property type="match status" value="1"/>
</dbReference>
<proteinExistence type="predicted"/>
<organism evidence="3 4">
    <name type="scientific">Mucilaginibacter terrae</name>
    <dbReference type="NCBI Taxonomy" id="1955052"/>
    <lineage>
        <taxon>Bacteria</taxon>
        <taxon>Pseudomonadati</taxon>
        <taxon>Bacteroidota</taxon>
        <taxon>Sphingobacteriia</taxon>
        <taxon>Sphingobacteriales</taxon>
        <taxon>Sphingobacteriaceae</taxon>
        <taxon>Mucilaginibacter</taxon>
    </lineage>
</organism>
<evidence type="ECO:0000313" key="3">
    <source>
        <dbReference type="EMBL" id="MDT3404097.1"/>
    </source>
</evidence>
<evidence type="ECO:0000256" key="1">
    <source>
        <dbReference type="PROSITE-ProRule" id="PRU00409"/>
    </source>
</evidence>
<dbReference type="InterPro" id="IPR013815">
    <property type="entry name" value="ATP_grasp_subdomain_1"/>
</dbReference>
<dbReference type="EMBL" id="JAVLVU010000001">
    <property type="protein sequence ID" value="MDT3404097.1"/>
    <property type="molecule type" value="Genomic_DNA"/>
</dbReference>
<dbReference type="Gene3D" id="3.30.470.20">
    <property type="entry name" value="ATP-grasp fold, B domain"/>
    <property type="match status" value="1"/>
</dbReference>
<dbReference type="Gene3D" id="3.30.1490.20">
    <property type="entry name" value="ATP-grasp fold, A domain"/>
    <property type="match status" value="1"/>
</dbReference>
<keyword evidence="3" id="KW-0436">Ligase</keyword>